<dbReference type="AlphaFoldDB" id="A0A381T9X7"/>
<dbReference type="EMBL" id="UINC01003955">
    <property type="protein sequence ID" value="SVA10633.1"/>
    <property type="molecule type" value="Genomic_DNA"/>
</dbReference>
<proteinExistence type="predicted"/>
<organism evidence="1">
    <name type="scientific">marine metagenome</name>
    <dbReference type="NCBI Taxonomy" id="408172"/>
    <lineage>
        <taxon>unclassified sequences</taxon>
        <taxon>metagenomes</taxon>
        <taxon>ecological metagenomes</taxon>
    </lineage>
</organism>
<evidence type="ECO:0008006" key="2">
    <source>
        <dbReference type="Google" id="ProtNLM"/>
    </source>
</evidence>
<gene>
    <name evidence="1" type="ORF">METZ01_LOCUS63487</name>
</gene>
<accession>A0A381T9X7</accession>
<reference evidence="1" key="1">
    <citation type="submission" date="2018-05" db="EMBL/GenBank/DDBJ databases">
        <authorList>
            <person name="Lanie J.A."/>
            <person name="Ng W.-L."/>
            <person name="Kazmierczak K.M."/>
            <person name="Andrzejewski T.M."/>
            <person name="Davidsen T.M."/>
            <person name="Wayne K.J."/>
            <person name="Tettelin H."/>
            <person name="Glass J.I."/>
            <person name="Rusch D."/>
            <person name="Podicherti R."/>
            <person name="Tsui H.-C.T."/>
            <person name="Winkler M.E."/>
        </authorList>
    </citation>
    <scope>NUCLEOTIDE SEQUENCE</scope>
</reference>
<evidence type="ECO:0000313" key="1">
    <source>
        <dbReference type="EMBL" id="SVA10633.1"/>
    </source>
</evidence>
<name>A0A381T9X7_9ZZZZ</name>
<dbReference type="Pfam" id="PF06980">
    <property type="entry name" value="DUF1302"/>
    <property type="match status" value="1"/>
</dbReference>
<sequence length="598" mass="67430">MKFEKLLKRLGLMCLCLIPIVVCAETSVSVTGFIRQEASTLTGDANVYNQATGNTFNNVPVTNFFGNTITRVGEQSDHSTPLIATRAEIDFKFRFSDSWEGFAKIRGFYEHRLDDEFEDNEYFISGFDDDNGSILETNGEDYMIDIPALYLDYNNGPFWLRMGNQQIAWGDAIFFRIFDVVNGLDLRRHSFLDVAAEEYSDKRVPSLGIRGSYRFENDWELEGFVQQFRPSVLPPLDTPYNFVASQFVVQQEAGWDSVDDKYNYGLRLTGRAGDFDLSFLAVQRYNPDGTFRWTESDVNPFAGIGVPALEGLGQLLANTAFEINPAGVWSGEEWLHYAGLARLHGIDGLTASVLEFPAAQALGAFPITPEICASIGVPDLTTCTVLELDAFFDPLSGGLGPLKGHIAREYHKEEIFGVGMTYVFNGEPDTLLDQLIFRVEATMAMDRKFTNISLSRDYIEEDELVTNVSLEKYHRFSANFPATYLIFQWMHKSESDFLGRHLSGMGSERGPPKGDSNFNAFAFALQQPFPGLIWRADLAVLYDAKGGYLIQPGVRWRPRDNIQLDVYANIIGSDGDNDDVMETFEDMDEVFARFTYYF</sequence>
<protein>
    <recommendedName>
        <fullName evidence="2">DUF1302 domain-containing protein</fullName>
    </recommendedName>
</protein>
<dbReference type="InterPro" id="IPR010727">
    <property type="entry name" value="DUF1302"/>
</dbReference>